<keyword evidence="1" id="KW-0472">Membrane</keyword>
<organism evidence="2 3">
    <name type="scientific">Actinomadura sediminis</name>
    <dbReference type="NCBI Taxonomy" id="1038904"/>
    <lineage>
        <taxon>Bacteria</taxon>
        <taxon>Bacillati</taxon>
        <taxon>Actinomycetota</taxon>
        <taxon>Actinomycetes</taxon>
        <taxon>Streptosporangiales</taxon>
        <taxon>Thermomonosporaceae</taxon>
        <taxon>Actinomadura</taxon>
    </lineage>
</organism>
<dbReference type="Proteomes" id="UP001596972">
    <property type="component" value="Unassembled WGS sequence"/>
</dbReference>
<dbReference type="RefSeq" id="WP_378300986.1">
    <property type="nucleotide sequence ID" value="NZ_JBHTJA010000042.1"/>
</dbReference>
<keyword evidence="1" id="KW-1133">Transmembrane helix</keyword>
<gene>
    <name evidence="2" type="ORF">ACFQ11_20640</name>
</gene>
<sequence>MTALVGTGGMVRLVLRRDRFLLPLWVLFVSVLPANFVATFQSLYPTAADRLGYAATSGTNPTFLAMYGPLYDTSIGGLVTQRSAFVPVALGLISALVVIRHTRVEEEAGRRELLGSTVVGRQAALAAALIVTTAANIVVALLMAAAVAAQDQPLAGSLALGLQTAAVGIVFAAVAGVTAQLSEGAGAARGTAMAALGAAFVLRMAADTGGEGNSLSWLGWLTPLGWAQRMRPFGDERWWLLVPVVLLTLALVAAAWRLSARRDVAAGIFPPRPGPAEASPRLGGPFGLGWRLQSRPFYGWLAGFAVLGLVFGGVAGGMNDLIKDNPDLEDIIADLGGTSTITDAYFAMVMNMLGLLAAGYAVSATLKLRAEESSLRAEPLLATPTGRLHWASSHLLFPLAGPIAGLATGAALAALVHDPGELPALLTAALAQLPAVWLIAAIAVALFGLVPRLTSASWAAVAVAALVTLVGPMLDIGQWALDLSPFTHIPDLPGADATATPFVWLLAASTALAATGLTAFRHRDLHLG</sequence>
<dbReference type="EMBL" id="JBHTJA010000042">
    <property type="protein sequence ID" value="MFD0902821.1"/>
    <property type="molecule type" value="Genomic_DNA"/>
</dbReference>
<feature type="transmembrane region" description="Helical" evidence="1">
    <location>
        <begin position="501"/>
        <end position="520"/>
    </location>
</feature>
<evidence type="ECO:0000313" key="2">
    <source>
        <dbReference type="EMBL" id="MFD0902821.1"/>
    </source>
</evidence>
<protein>
    <submittedName>
        <fullName evidence="2">ABC transporter permease</fullName>
    </submittedName>
</protein>
<keyword evidence="1" id="KW-0812">Transmembrane</keyword>
<evidence type="ECO:0000256" key="1">
    <source>
        <dbReference type="SAM" id="Phobius"/>
    </source>
</evidence>
<feature type="transmembrane region" description="Helical" evidence="1">
    <location>
        <begin position="84"/>
        <end position="102"/>
    </location>
</feature>
<feature type="transmembrane region" description="Helical" evidence="1">
    <location>
        <begin position="123"/>
        <end position="148"/>
    </location>
</feature>
<feature type="transmembrane region" description="Helical" evidence="1">
    <location>
        <begin position="395"/>
        <end position="416"/>
    </location>
</feature>
<comment type="caution">
    <text evidence="2">The sequence shown here is derived from an EMBL/GenBank/DDBJ whole genome shotgun (WGS) entry which is preliminary data.</text>
</comment>
<reference evidence="3" key="1">
    <citation type="journal article" date="2019" name="Int. J. Syst. Evol. Microbiol.">
        <title>The Global Catalogue of Microorganisms (GCM) 10K type strain sequencing project: providing services to taxonomists for standard genome sequencing and annotation.</title>
        <authorList>
            <consortium name="The Broad Institute Genomics Platform"/>
            <consortium name="The Broad Institute Genome Sequencing Center for Infectious Disease"/>
            <person name="Wu L."/>
            <person name="Ma J."/>
        </authorList>
    </citation>
    <scope>NUCLEOTIDE SEQUENCE [LARGE SCALE GENOMIC DNA]</scope>
    <source>
        <strain evidence="3">JCM 31202</strain>
    </source>
</reference>
<proteinExistence type="predicted"/>
<feature type="transmembrane region" description="Helical" evidence="1">
    <location>
        <begin position="457"/>
        <end position="481"/>
    </location>
</feature>
<feature type="transmembrane region" description="Helical" evidence="1">
    <location>
        <begin position="187"/>
        <end position="206"/>
    </location>
</feature>
<evidence type="ECO:0000313" key="3">
    <source>
        <dbReference type="Proteomes" id="UP001596972"/>
    </source>
</evidence>
<feature type="transmembrane region" description="Helical" evidence="1">
    <location>
        <begin position="344"/>
        <end position="366"/>
    </location>
</feature>
<keyword evidence="3" id="KW-1185">Reference proteome</keyword>
<feature type="transmembrane region" description="Helical" evidence="1">
    <location>
        <begin position="238"/>
        <end position="256"/>
    </location>
</feature>
<feature type="transmembrane region" description="Helical" evidence="1">
    <location>
        <begin position="422"/>
        <end position="450"/>
    </location>
</feature>
<feature type="transmembrane region" description="Helical" evidence="1">
    <location>
        <begin position="20"/>
        <end position="44"/>
    </location>
</feature>
<name>A0ABW3EVQ8_9ACTN</name>
<feature type="transmembrane region" description="Helical" evidence="1">
    <location>
        <begin position="154"/>
        <end position="175"/>
    </location>
</feature>
<accession>A0ABW3EVQ8</accession>
<feature type="transmembrane region" description="Helical" evidence="1">
    <location>
        <begin position="297"/>
        <end position="318"/>
    </location>
</feature>